<protein>
    <submittedName>
        <fullName evidence="3">Uncharacterized protein</fullName>
    </submittedName>
</protein>
<keyword evidence="2" id="KW-1185">Reference proteome</keyword>
<dbReference type="Proteomes" id="UP000887572">
    <property type="component" value="Unplaced"/>
</dbReference>
<feature type="compositionally biased region" description="Polar residues" evidence="1">
    <location>
        <begin position="252"/>
        <end position="261"/>
    </location>
</feature>
<evidence type="ECO:0000313" key="3">
    <source>
        <dbReference type="WBParaSite" id="Gr19_v10_g3623.t1"/>
    </source>
</evidence>
<evidence type="ECO:0000256" key="1">
    <source>
        <dbReference type="SAM" id="MobiDB-lite"/>
    </source>
</evidence>
<evidence type="ECO:0000313" key="2">
    <source>
        <dbReference type="Proteomes" id="UP000887572"/>
    </source>
</evidence>
<name>A0A914HTI3_GLORO</name>
<reference evidence="3" key="1">
    <citation type="submission" date="2022-11" db="UniProtKB">
        <authorList>
            <consortium name="WormBaseParasite"/>
        </authorList>
    </citation>
    <scope>IDENTIFICATION</scope>
</reference>
<sequence>MLLKTKAKCIFFRHCICKVVHRVRGQNDEIGIKTANNQSSSWRANDKLCARHGKVVIGDLLLLNQTETWKRYLAQAMKETMVVGPHYLDMETSTMRKAYSTGMDDPEQLQQKGMNLLRQNKRQDTPSVTSQFNCYLDSQSRMAQGLGGHVSHCCGNSAHDMGWETLNGITHLCSAPYNRCRTDKPKGKSSAKMFLQLKFRTTFDLLRAKRRPIVVRDEEMEKRFNRRHGAKPRPFDVDAKVFGEKDCPNPGEPTTSTHGWE</sequence>
<accession>A0A914HTI3</accession>
<dbReference type="AlphaFoldDB" id="A0A914HTI3"/>
<feature type="region of interest" description="Disordered" evidence="1">
    <location>
        <begin position="225"/>
        <end position="261"/>
    </location>
</feature>
<feature type="compositionally biased region" description="Basic and acidic residues" evidence="1">
    <location>
        <begin position="233"/>
        <end position="247"/>
    </location>
</feature>
<organism evidence="2 3">
    <name type="scientific">Globodera rostochiensis</name>
    <name type="common">Golden nematode worm</name>
    <name type="synonym">Heterodera rostochiensis</name>
    <dbReference type="NCBI Taxonomy" id="31243"/>
    <lineage>
        <taxon>Eukaryota</taxon>
        <taxon>Metazoa</taxon>
        <taxon>Ecdysozoa</taxon>
        <taxon>Nematoda</taxon>
        <taxon>Chromadorea</taxon>
        <taxon>Rhabditida</taxon>
        <taxon>Tylenchina</taxon>
        <taxon>Tylenchomorpha</taxon>
        <taxon>Tylenchoidea</taxon>
        <taxon>Heteroderidae</taxon>
        <taxon>Heteroderinae</taxon>
        <taxon>Globodera</taxon>
    </lineage>
</organism>
<proteinExistence type="predicted"/>
<dbReference type="WBParaSite" id="Gr19_v10_g3623.t1">
    <property type="protein sequence ID" value="Gr19_v10_g3623.t1"/>
    <property type="gene ID" value="Gr19_v10_g3623"/>
</dbReference>